<dbReference type="OrthoDB" id="409189at2759"/>
<keyword evidence="1" id="KW-0547">Nucleotide-binding</keyword>
<evidence type="ECO:0000259" key="3">
    <source>
        <dbReference type="Pfam" id="PF00733"/>
    </source>
</evidence>
<evidence type="ECO:0000256" key="1">
    <source>
        <dbReference type="ARBA" id="ARBA00022741"/>
    </source>
</evidence>
<evidence type="ECO:0000313" key="5">
    <source>
        <dbReference type="Proteomes" id="UP000193642"/>
    </source>
</evidence>
<dbReference type="CDD" id="cd01991">
    <property type="entry name" value="Asn_synthase_B_C"/>
    <property type="match status" value="1"/>
</dbReference>
<proteinExistence type="predicted"/>
<evidence type="ECO:0000313" key="4">
    <source>
        <dbReference type="EMBL" id="ORY46028.1"/>
    </source>
</evidence>
<dbReference type="GO" id="GO:0005524">
    <property type="term" value="F:ATP binding"/>
    <property type="evidence" value="ECO:0007669"/>
    <property type="project" value="UniProtKB-KW"/>
</dbReference>
<organism evidence="4 5">
    <name type="scientific">Rhizoclosmatium globosum</name>
    <dbReference type="NCBI Taxonomy" id="329046"/>
    <lineage>
        <taxon>Eukaryota</taxon>
        <taxon>Fungi</taxon>
        <taxon>Fungi incertae sedis</taxon>
        <taxon>Chytridiomycota</taxon>
        <taxon>Chytridiomycota incertae sedis</taxon>
        <taxon>Chytridiomycetes</taxon>
        <taxon>Chytridiales</taxon>
        <taxon>Chytriomycetaceae</taxon>
        <taxon>Rhizoclosmatium</taxon>
    </lineage>
</organism>
<feature type="domain" description="Asparagine synthetase" evidence="3">
    <location>
        <begin position="20"/>
        <end position="169"/>
    </location>
</feature>
<protein>
    <submittedName>
        <fullName evidence="4">Adenine nucleotide alpha hydrolases-like protein</fullName>
    </submittedName>
</protein>
<keyword evidence="2" id="KW-0067">ATP-binding</keyword>
<dbReference type="STRING" id="329046.A0A1Y2CG42"/>
<dbReference type="InterPro" id="IPR001962">
    <property type="entry name" value="Asn_synthase"/>
</dbReference>
<dbReference type="Pfam" id="PF00733">
    <property type="entry name" value="Asn_synthase"/>
    <property type="match status" value="1"/>
</dbReference>
<gene>
    <name evidence="4" type="ORF">BCR33DRAFT_765242</name>
</gene>
<dbReference type="InterPro" id="IPR050795">
    <property type="entry name" value="Asn_Synthetase"/>
</dbReference>
<dbReference type="SUPFAM" id="SSF52402">
    <property type="entry name" value="Adenine nucleotide alpha hydrolases-like"/>
    <property type="match status" value="1"/>
</dbReference>
<dbReference type="Proteomes" id="UP000193642">
    <property type="component" value="Unassembled WGS sequence"/>
</dbReference>
<keyword evidence="5" id="KW-1185">Reference proteome</keyword>
<dbReference type="InterPro" id="IPR014729">
    <property type="entry name" value="Rossmann-like_a/b/a_fold"/>
</dbReference>
<dbReference type="EMBL" id="MCGO01000018">
    <property type="protein sequence ID" value="ORY46028.1"/>
    <property type="molecule type" value="Genomic_DNA"/>
</dbReference>
<reference evidence="4 5" key="1">
    <citation type="submission" date="2016-07" db="EMBL/GenBank/DDBJ databases">
        <title>Pervasive Adenine N6-methylation of Active Genes in Fungi.</title>
        <authorList>
            <consortium name="DOE Joint Genome Institute"/>
            <person name="Mondo S.J."/>
            <person name="Dannebaum R.O."/>
            <person name="Kuo R.C."/>
            <person name="Labutti K."/>
            <person name="Haridas S."/>
            <person name="Kuo A."/>
            <person name="Salamov A."/>
            <person name="Ahrendt S.R."/>
            <person name="Lipzen A."/>
            <person name="Sullivan W."/>
            <person name="Andreopoulos W.B."/>
            <person name="Clum A."/>
            <person name="Lindquist E."/>
            <person name="Daum C."/>
            <person name="Ramamoorthy G.K."/>
            <person name="Gryganskyi A."/>
            <person name="Culley D."/>
            <person name="Magnuson J.K."/>
            <person name="James T.Y."/>
            <person name="O'Malley M.A."/>
            <person name="Stajich J.E."/>
            <person name="Spatafora J.W."/>
            <person name="Visel A."/>
            <person name="Grigoriev I.V."/>
        </authorList>
    </citation>
    <scope>NUCLEOTIDE SEQUENCE [LARGE SCALE GENOMIC DNA]</scope>
    <source>
        <strain evidence="4 5">JEL800</strain>
    </source>
</reference>
<dbReference type="GO" id="GO:0016787">
    <property type="term" value="F:hydrolase activity"/>
    <property type="evidence" value="ECO:0007669"/>
    <property type="project" value="UniProtKB-KW"/>
</dbReference>
<dbReference type="AlphaFoldDB" id="A0A1Y2CG42"/>
<name>A0A1Y2CG42_9FUNG</name>
<sequence length="392" mass="42107">MATVDDPHFSASRLAPTVRAAILEAMTELLAGRKASETALLLSGGLDTSIVASAARIVGVPFTRAVTIKVGSAPPDWEYSSAIGSVEGLALDVFDVADARTLVAPESPHLAACVRRLHSFDPMELRGGVALAGAIDLAAKNGVRVLVTGDGADELFAGYNFLLGLPDIRMRKWIRRIAGNYSFAAGPLAAPHGITVIQPFLHPKVVKAALMCKKADLVGPDPADPSLIHGKLVLREAFPEAYSRWRRKIPLETGAGTTPLGKDFVDATDADALKRDIDDIYNKYGIVIRDAEHLCYFRVFESQYCVVSSTPSGPASTSAESATKNEVDQELFAHNKNASTYSWSSPIPRFGSDPCAKCGFQLDRPDQYFCKTCGAWPSRPGPIPQDSDTDDF</sequence>
<dbReference type="GO" id="GO:0006529">
    <property type="term" value="P:asparagine biosynthetic process"/>
    <property type="evidence" value="ECO:0007669"/>
    <property type="project" value="InterPro"/>
</dbReference>
<dbReference type="PANTHER" id="PTHR11772:SF46">
    <property type="entry name" value="ASPARAGINE SYNTHETASE DOMAIN-CONTAINING PROTEIN"/>
    <property type="match status" value="1"/>
</dbReference>
<keyword evidence="4" id="KW-0378">Hydrolase</keyword>
<dbReference type="PANTHER" id="PTHR11772">
    <property type="entry name" value="ASPARAGINE SYNTHETASE"/>
    <property type="match status" value="1"/>
</dbReference>
<accession>A0A1Y2CG42</accession>
<dbReference type="Gene3D" id="3.40.50.620">
    <property type="entry name" value="HUPs"/>
    <property type="match status" value="1"/>
</dbReference>
<comment type="caution">
    <text evidence="4">The sequence shown here is derived from an EMBL/GenBank/DDBJ whole genome shotgun (WGS) entry which is preliminary data.</text>
</comment>
<dbReference type="GO" id="GO:0005829">
    <property type="term" value="C:cytosol"/>
    <property type="evidence" value="ECO:0007669"/>
    <property type="project" value="TreeGrafter"/>
</dbReference>
<dbReference type="GO" id="GO:0004066">
    <property type="term" value="F:asparagine synthase (glutamine-hydrolyzing) activity"/>
    <property type="evidence" value="ECO:0007669"/>
    <property type="project" value="InterPro"/>
</dbReference>
<evidence type="ECO:0000256" key="2">
    <source>
        <dbReference type="ARBA" id="ARBA00022840"/>
    </source>
</evidence>